<protein>
    <submittedName>
        <fullName evidence="1">Uncharacterized protein</fullName>
    </submittedName>
</protein>
<dbReference type="AlphaFoldDB" id="A0A5C5Y7Z3"/>
<reference evidence="1 2" key="1">
    <citation type="submission" date="2019-02" db="EMBL/GenBank/DDBJ databases">
        <title>Deep-cultivation of Planctomycetes and their phenomic and genomic characterization uncovers novel biology.</title>
        <authorList>
            <person name="Wiegand S."/>
            <person name="Jogler M."/>
            <person name="Boedeker C."/>
            <person name="Pinto D."/>
            <person name="Vollmers J."/>
            <person name="Rivas-Marin E."/>
            <person name="Kohn T."/>
            <person name="Peeters S.H."/>
            <person name="Heuer A."/>
            <person name="Rast P."/>
            <person name="Oberbeckmann S."/>
            <person name="Bunk B."/>
            <person name="Jeske O."/>
            <person name="Meyerdierks A."/>
            <person name="Storesund J.E."/>
            <person name="Kallscheuer N."/>
            <person name="Luecker S."/>
            <person name="Lage O.M."/>
            <person name="Pohl T."/>
            <person name="Merkel B.J."/>
            <person name="Hornburger P."/>
            <person name="Mueller R.-W."/>
            <person name="Bruemmer F."/>
            <person name="Labrenz M."/>
            <person name="Spormann A.M."/>
            <person name="Op Den Camp H."/>
            <person name="Overmann J."/>
            <person name="Amann R."/>
            <person name="Jetten M.S.M."/>
            <person name="Mascher T."/>
            <person name="Medema M.H."/>
            <person name="Devos D.P."/>
            <person name="Kaster A.-K."/>
            <person name="Ovreas L."/>
            <person name="Rohde M."/>
            <person name="Galperin M.Y."/>
            <person name="Jogler C."/>
        </authorList>
    </citation>
    <scope>NUCLEOTIDE SEQUENCE [LARGE SCALE GENOMIC DNA]</scope>
    <source>
        <strain evidence="1 2">Pan14r</strain>
    </source>
</reference>
<dbReference type="EMBL" id="SJPL01000001">
    <property type="protein sequence ID" value="TWT70913.1"/>
    <property type="molecule type" value="Genomic_DNA"/>
</dbReference>
<accession>A0A5C5Y7Z3</accession>
<sequence>MFKTKRLLPIAAIGGILAFIAGQFFSINVGVNQSETSVVNPDAEPSDETSVDAPAMVQSGGESSMIEDAKLWLIDVLIDGTDYSVQRVTESNVGDDSPARQSMSLDQIVQAAGQAEGDASGTRVRISRTPEAVASAEKKLTTALHDAGIADDAVETRQRLVEDESTNGDPVRATEG</sequence>
<keyword evidence="2" id="KW-1185">Reference proteome</keyword>
<gene>
    <name evidence="1" type="ORF">Pan14r_32210</name>
</gene>
<organism evidence="1 2">
    <name type="scientific">Crateriforma conspicua</name>
    <dbReference type="NCBI Taxonomy" id="2527996"/>
    <lineage>
        <taxon>Bacteria</taxon>
        <taxon>Pseudomonadati</taxon>
        <taxon>Planctomycetota</taxon>
        <taxon>Planctomycetia</taxon>
        <taxon>Planctomycetales</taxon>
        <taxon>Planctomycetaceae</taxon>
        <taxon>Crateriforma</taxon>
    </lineage>
</organism>
<dbReference type="OrthoDB" id="272511at2"/>
<name>A0A5C5Y7Z3_9PLAN</name>
<comment type="caution">
    <text evidence="1">The sequence shown here is derived from an EMBL/GenBank/DDBJ whole genome shotgun (WGS) entry which is preliminary data.</text>
</comment>
<dbReference type="Proteomes" id="UP000317238">
    <property type="component" value="Unassembled WGS sequence"/>
</dbReference>
<evidence type="ECO:0000313" key="1">
    <source>
        <dbReference type="EMBL" id="TWT70913.1"/>
    </source>
</evidence>
<evidence type="ECO:0000313" key="2">
    <source>
        <dbReference type="Proteomes" id="UP000317238"/>
    </source>
</evidence>
<proteinExistence type="predicted"/>